<organism evidence="1 2">
    <name type="scientific">Mycoemilia scoparia</name>
    <dbReference type="NCBI Taxonomy" id="417184"/>
    <lineage>
        <taxon>Eukaryota</taxon>
        <taxon>Fungi</taxon>
        <taxon>Fungi incertae sedis</taxon>
        <taxon>Zoopagomycota</taxon>
        <taxon>Kickxellomycotina</taxon>
        <taxon>Kickxellomycetes</taxon>
        <taxon>Kickxellales</taxon>
        <taxon>Kickxellaceae</taxon>
        <taxon>Mycoemilia</taxon>
    </lineage>
</organism>
<name>A0A9W7ZJM1_9FUNG</name>
<evidence type="ECO:0000313" key="2">
    <source>
        <dbReference type="Proteomes" id="UP001150538"/>
    </source>
</evidence>
<dbReference type="EMBL" id="JANBPU010000536">
    <property type="protein sequence ID" value="KAJ1910732.1"/>
    <property type="molecule type" value="Genomic_DNA"/>
</dbReference>
<gene>
    <name evidence="1" type="ORF">H4219_006140</name>
</gene>
<accession>A0A9W7ZJM1</accession>
<dbReference type="Proteomes" id="UP001150538">
    <property type="component" value="Unassembled WGS sequence"/>
</dbReference>
<keyword evidence="2" id="KW-1185">Reference proteome</keyword>
<comment type="caution">
    <text evidence="1">The sequence shown here is derived from an EMBL/GenBank/DDBJ whole genome shotgun (WGS) entry which is preliminary data.</text>
</comment>
<reference evidence="1" key="1">
    <citation type="submission" date="2022-07" db="EMBL/GenBank/DDBJ databases">
        <title>Phylogenomic reconstructions and comparative analyses of Kickxellomycotina fungi.</title>
        <authorList>
            <person name="Reynolds N.K."/>
            <person name="Stajich J.E."/>
            <person name="Barry K."/>
            <person name="Grigoriev I.V."/>
            <person name="Crous P."/>
            <person name="Smith M.E."/>
        </authorList>
    </citation>
    <scope>NUCLEOTIDE SEQUENCE</scope>
    <source>
        <strain evidence="1">NBRC 100468</strain>
    </source>
</reference>
<protein>
    <recommendedName>
        <fullName evidence="3">F-box domain-containing protein</fullName>
    </recommendedName>
</protein>
<evidence type="ECO:0008006" key="3">
    <source>
        <dbReference type="Google" id="ProtNLM"/>
    </source>
</evidence>
<evidence type="ECO:0000313" key="1">
    <source>
        <dbReference type="EMBL" id="KAJ1910732.1"/>
    </source>
</evidence>
<proteinExistence type="predicted"/>
<dbReference type="AlphaFoldDB" id="A0A9W7ZJM1"/>
<sequence>MDNRLPYSIKREICDYVAKTHYLDELDHLKSVSREWYQVVFEFKYSKWKLYENPAVFYKYGHKYVSSISIPKLTEEPQDIFFDTRCPKLTDLWIEADPEFIKNDIIDQTDVIKIFRTIASSFHKLAFLEIGLWESREEYLDDDETNTYDLAITSEFPFYSEALDYAIKFNNSSRDVRRSVYMMLPNDLPKPNTLLPFGCANTLRKLVFSPPCYDIVSAILIPLAQFTNLEALEMQMLTLDGIELTHYMIKKQYEDEDYKPFQKLACLAVYTDPEDDEPPIYENYSFLIRMFPALQVFAFNIGGEYVHNDVDEEKDVFLVRLMKDFPDLIFDTS</sequence>